<dbReference type="PANTHER" id="PTHR36178">
    <property type="entry name" value="SLR0625 PROTEIN"/>
    <property type="match status" value="1"/>
</dbReference>
<sequence>MTLSERILMIAVMSFCAISVLLVLGIVVRSSFSIFQRLFIPSSVIGGFIGLIVIQTLGQFMSADWFVAFGQLPGFLINIVFAGLFLGAAATPLKKIWGLAAPQFCFGQINAWGQYVIGLGLVFVFLGPVFGVPDVFGNLLEIGFQGGHGTVGGMAHTFDKLGWPAGADLGYTVATCGIVFGIVIGMVLINIAVRKGYVSGIRTFDDKEKLERVGVYPRGKQPAAGLQTVQSNSLDSLALHISLVGIAVLIGYGIKELLVLGETFTPVSIQEMGIMESLPLFPLCMIGGVLLQIFLRKTRLDYIADHGQMQRICGASLDFLVVAAIASIRIEFVVAYWMPLSILVAVGAIWNIFTVMYIGPRIFKEAWFERSIAEFGQAMGVTATGLMLLRTVDPDHKTVATEAFGYKQLLHEPVMGGGLWTSLAVPLVMLGSGLVVWFFCLAVLVVAVICWLVFFRTSQTAISTKGIQK</sequence>
<proteinExistence type="predicted"/>
<feature type="transmembrane region" description="Helical" evidence="1">
    <location>
        <begin position="112"/>
        <end position="131"/>
    </location>
</feature>
<feature type="transmembrane region" description="Helical" evidence="1">
    <location>
        <begin position="6"/>
        <end position="27"/>
    </location>
</feature>
<dbReference type="PANTHER" id="PTHR36178:SF1">
    <property type="entry name" value="SODIUM_GLUTAMATE SYMPORTER"/>
    <property type="match status" value="1"/>
</dbReference>
<dbReference type="Pfam" id="PF03616">
    <property type="entry name" value="Glt_symporter"/>
    <property type="match status" value="1"/>
</dbReference>
<dbReference type="GO" id="GO:0015813">
    <property type="term" value="P:L-glutamate transmembrane transport"/>
    <property type="evidence" value="ECO:0007669"/>
    <property type="project" value="InterPro"/>
</dbReference>
<keyword evidence="1" id="KW-0472">Membrane</keyword>
<keyword evidence="3" id="KW-1185">Reference proteome</keyword>
<feature type="transmembrane region" description="Helical" evidence="1">
    <location>
        <begin position="72"/>
        <end position="91"/>
    </location>
</feature>
<reference evidence="2 3" key="1">
    <citation type="submission" date="2009-02" db="EMBL/GenBank/DDBJ databases">
        <title>The Genome Sequence of Oxalobacter formigenes OXCC13.</title>
        <authorList>
            <consortium name="The Broad Institute Genome Sequencing Platform"/>
            <person name="Ward D."/>
            <person name="Young S.K."/>
            <person name="Kodira C.D."/>
            <person name="Zeng Q."/>
            <person name="Koehrsen M."/>
            <person name="Alvarado L."/>
            <person name="Berlin A."/>
            <person name="Borenstein D."/>
            <person name="Chen Z."/>
            <person name="Engels R."/>
            <person name="Freedman E."/>
            <person name="Gellesch M."/>
            <person name="Goldberg J."/>
            <person name="Griggs A."/>
            <person name="Gujja S."/>
            <person name="Heiman D."/>
            <person name="Hepburn T."/>
            <person name="Howarth C."/>
            <person name="Jen D."/>
            <person name="Larson L."/>
            <person name="Lewis B."/>
            <person name="Mehta T."/>
            <person name="Park D."/>
            <person name="Pearson M."/>
            <person name="Roberts A."/>
            <person name="Saif S."/>
            <person name="Shea T."/>
            <person name="Shenoy N."/>
            <person name="Sisk P."/>
            <person name="Stolte C."/>
            <person name="Sykes S."/>
            <person name="Walk T."/>
            <person name="White J."/>
            <person name="Yandava C."/>
            <person name="Allison M.J."/>
            <person name="Lander E."/>
            <person name="Nusbaum C."/>
            <person name="Galagan J."/>
            <person name="Birren B."/>
        </authorList>
    </citation>
    <scope>NUCLEOTIDE SEQUENCE [LARGE SCALE GENOMIC DNA]</scope>
    <source>
        <strain evidence="2 3">OXCC13</strain>
    </source>
</reference>
<evidence type="ECO:0000313" key="3">
    <source>
        <dbReference type="Proteomes" id="UP000005089"/>
    </source>
</evidence>
<keyword evidence="1" id="KW-0812">Transmembrane</keyword>
<evidence type="ECO:0000313" key="2">
    <source>
        <dbReference type="EMBL" id="EEO29083.1"/>
    </source>
</evidence>
<feature type="transmembrane region" description="Helical" evidence="1">
    <location>
        <begin position="434"/>
        <end position="455"/>
    </location>
</feature>
<dbReference type="STRING" id="847.BRW83_2171"/>
<protein>
    <submittedName>
        <fullName evidence="2">Putative sodium/glutamate symporter</fullName>
    </submittedName>
</protein>
<dbReference type="GO" id="GO:0015501">
    <property type="term" value="F:glutamate:sodium symporter activity"/>
    <property type="evidence" value="ECO:0007669"/>
    <property type="project" value="InterPro"/>
</dbReference>
<dbReference type="Proteomes" id="UP000005089">
    <property type="component" value="Unassembled WGS sequence"/>
</dbReference>
<feature type="transmembrane region" description="Helical" evidence="1">
    <location>
        <begin position="169"/>
        <end position="193"/>
    </location>
</feature>
<evidence type="ECO:0000256" key="1">
    <source>
        <dbReference type="SAM" id="Phobius"/>
    </source>
</evidence>
<dbReference type="EMBL" id="GG658170">
    <property type="protein sequence ID" value="EEO29083.1"/>
    <property type="molecule type" value="Genomic_DNA"/>
</dbReference>
<dbReference type="AlphaFoldDB" id="C3X7A7"/>
<feature type="transmembrane region" description="Helical" evidence="1">
    <location>
        <begin position="274"/>
        <end position="291"/>
    </location>
</feature>
<feature type="transmembrane region" description="Helical" evidence="1">
    <location>
        <begin position="336"/>
        <end position="359"/>
    </location>
</feature>
<feature type="transmembrane region" description="Helical" evidence="1">
    <location>
        <begin position="237"/>
        <end position="254"/>
    </location>
</feature>
<gene>
    <name evidence="2" type="ORF">OFBG_00111</name>
</gene>
<dbReference type="eggNOG" id="COG0786">
    <property type="taxonomic scope" value="Bacteria"/>
</dbReference>
<accession>C3X7A7</accession>
<dbReference type="InterPro" id="IPR004445">
    <property type="entry name" value="GltS"/>
</dbReference>
<feature type="transmembrane region" description="Helical" evidence="1">
    <location>
        <begin position="39"/>
        <end position="60"/>
    </location>
</feature>
<organism evidence="2 3">
    <name type="scientific">Oxalobacter formigenes OXCC13</name>
    <dbReference type="NCBI Taxonomy" id="556269"/>
    <lineage>
        <taxon>Bacteria</taxon>
        <taxon>Pseudomonadati</taxon>
        <taxon>Pseudomonadota</taxon>
        <taxon>Betaproteobacteria</taxon>
        <taxon>Burkholderiales</taxon>
        <taxon>Oxalobacteraceae</taxon>
        <taxon>Oxalobacter</taxon>
    </lineage>
</organism>
<name>C3X7A7_OXAFO</name>
<dbReference type="GO" id="GO:0016020">
    <property type="term" value="C:membrane"/>
    <property type="evidence" value="ECO:0007669"/>
    <property type="project" value="InterPro"/>
</dbReference>
<keyword evidence="1" id="KW-1133">Transmembrane helix</keyword>
<dbReference type="HOGENOM" id="CLU_034503_0_0_4"/>